<proteinExistence type="predicted"/>
<dbReference type="Proteomes" id="UP000621492">
    <property type="component" value="Unassembled WGS sequence"/>
</dbReference>
<evidence type="ECO:0000313" key="2">
    <source>
        <dbReference type="Proteomes" id="UP000621492"/>
    </source>
</evidence>
<evidence type="ECO:0000313" key="1">
    <source>
        <dbReference type="EMBL" id="GGB60290.1"/>
    </source>
</evidence>
<keyword evidence="2" id="KW-1185">Reference proteome</keyword>
<protein>
    <submittedName>
        <fullName evidence="1">Uncharacterized protein</fullName>
    </submittedName>
</protein>
<accession>A0A9W5U1K9</accession>
<reference evidence="1" key="1">
    <citation type="journal article" date="2014" name="Int. J. Syst. Evol. Microbiol.">
        <title>Complete genome sequence of Corynebacterium casei LMG S-19264T (=DSM 44701T), isolated from a smear-ripened cheese.</title>
        <authorList>
            <consortium name="US DOE Joint Genome Institute (JGI-PGF)"/>
            <person name="Walter F."/>
            <person name="Albersmeier A."/>
            <person name="Kalinowski J."/>
            <person name="Ruckert C."/>
        </authorList>
    </citation>
    <scope>NUCLEOTIDE SEQUENCE</scope>
    <source>
        <strain evidence="1">CGMCC 1.15454</strain>
    </source>
</reference>
<sequence>MRKRGKKKEEKKEKEVALEMLKEGASIEFIAKVTHLDKKEIEYLRKIL</sequence>
<dbReference type="AlphaFoldDB" id="A0A9W5U1K9"/>
<reference evidence="1" key="2">
    <citation type="submission" date="2020-09" db="EMBL/GenBank/DDBJ databases">
        <authorList>
            <person name="Sun Q."/>
            <person name="Zhou Y."/>
        </authorList>
    </citation>
    <scope>NUCLEOTIDE SEQUENCE</scope>
    <source>
        <strain evidence="1">CGMCC 1.15454</strain>
    </source>
</reference>
<organism evidence="1 2">
    <name type="scientific">Lentibacillus populi</name>
    <dbReference type="NCBI Taxonomy" id="1827502"/>
    <lineage>
        <taxon>Bacteria</taxon>
        <taxon>Bacillati</taxon>
        <taxon>Bacillota</taxon>
        <taxon>Bacilli</taxon>
        <taxon>Bacillales</taxon>
        <taxon>Bacillaceae</taxon>
        <taxon>Lentibacillus</taxon>
    </lineage>
</organism>
<dbReference type="EMBL" id="BMJD01000059">
    <property type="protein sequence ID" value="GGB60290.1"/>
    <property type="molecule type" value="Genomic_DNA"/>
</dbReference>
<name>A0A9W5U1K9_9BACI</name>
<gene>
    <name evidence="1" type="ORF">GCM10011409_42060</name>
</gene>
<comment type="caution">
    <text evidence="1">The sequence shown here is derived from an EMBL/GenBank/DDBJ whole genome shotgun (WGS) entry which is preliminary data.</text>
</comment>